<evidence type="ECO:0000256" key="5">
    <source>
        <dbReference type="ARBA" id="ARBA00022741"/>
    </source>
</evidence>
<evidence type="ECO:0000256" key="13">
    <source>
        <dbReference type="ARBA" id="ARBA00034905"/>
    </source>
</evidence>
<evidence type="ECO:0000256" key="7">
    <source>
        <dbReference type="ARBA" id="ARBA00022824"/>
    </source>
</evidence>
<evidence type="ECO:0000256" key="10">
    <source>
        <dbReference type="ARBA" id="ARBA00023135"/>
    </source>
</evidence>
<dbReference type="GO" id="GO:0003924">
    <property type="term" value="F:GTPase activity"/>
    <property type="evidence" value="ECO:0007669"/>
    <property type="project" value="InterPro"/>
</dbReference>
<dbReference type="InterPro" id="IPR045246">
    <property type="entry name" value="Piwi_ago-like"/>
</dbReference>
<dbReference type="InterPro" id="IPR036085">
    <property type="entry name" value="PAZ_dom_sf"/>
</dbReference>
<organism evidence="18 19">
    <name type="scientific">Trichoderma lentiforme</name>
    <dbReference type="NCBI Taxonomy" id="1567552"/>
    <lineage>
        <taxon>Eukaryota</taxon>
        <taxon>Fungi</taxon>
        <taxon>Dikarya</taxon>
        <taxon>Ascomycota</taxon>
        <taxon>Pezizomycotina</taxon>
        <taxon>Sordariomycetes</taxon>
        <taxon>Hypocreomycetidae</taxon>
        <taxon>Hypocreales</taxon>
        <taxon>Hypocreaceae</taxon>
        <taxon>Trichoderma</taxon>
    </lineage>
</organism>
<dbReference type="InterPro" id="IPR006325">
    <property type="entry name" value="SRP54_euk"/>
</dbReference>
<sequence length="1516" mass="165653">MVLQDLGRRINAAVSNLTREQNLDEKAFDSMLKEICAALLEADVNVRLVGQLRKSIRSTVNFKELPPAVNKKRLIQKAVFDELVKLVDPHAEPFKPKKGKSNVIMFVGLQGAGKTTTCTKLARHYQTRGLRACLVCADTFRAGAFDQLKQNATKAKIPYYGSLTETDPAAVARAGVEQFKKEKFDVIIVDTSGRHRQESALFQEMIDIQAAVTPDETIMVLDASIGQQAEAQAKAFKEAADFGAIIITKTDGHAHGGGAISAVAATHTPIVFIGTGEHMLDLERFEPQRFVQKLLGMGDMAGLVEHVQSLNLNQKDTMKHLQEGIFTVRDLRDQLSNIMKMGPLSKMAGMIPGMSGLMQGMDDEEGGAKLKRMIYICDSMTDKELDSDGKILIDEPTRMTRIARGSGTSVREVEDLLTQQRMMAGMAKKMGGNMKNMQRAQQAMSGANKAQQMAAMQKRLQSMGGAGGAGGMPDMGSLMKMLGGGGMPGGMDMQAMMRQMGMGGGMPGMPGMPEEEEEAVVIEVAGVEVEVVVVVVEEIEGEVPLEEEEEETGEEEVLSEVAEVEGRLNVPGGVPAPDKTVTKTEDALIAPAKSVDLSTLGLQDVLPRRPAYGTKGAEVTLWANYVSLTASSKLVLYRYEMSVTPAATGNKLTQVVRLLLEAPELAEYKHGLVSDFRKTILSQQKFSDRTINIAYRSIGQDEPKEDGVQYQVKLQLTNTLATSELIEYLTSTNPSAQYDEKLPLIQALNIFLKHYAKSGDNLVSMGSAESGSSKTFAIGQLSDTWDLGNCLTAIRGFFASVRAATARVLVNINVSQAAFFQEGPLDQFILRLGTQGGLPKLQAFIQGIRIRVTHLPDKLNRRGKPVSRVKTIWSLATKNDGQGLKNPSRVKAFGAGPKDVQFWLKEDLKDTKKQGGKGAKAQGGQYISVYDFFAKQHGIHIQDTRLPVINVGDRANPNYLPLEVCYVLPGQPCNTTLSTAQAQQMIRFAVRKPFDNATSIVTKGLKIAGLSSETNPLLAQFGIDISQDLITVSGRVIASPKVGYGQNRQIPTFGGSWNMLPRDSPSLKFSNAGSMQKWSCVYIEMPNDYPHAQTFTSAGLTEVLRSFHAVLGDTGIAASPPLQPFQRLQLSHNDDPELEALMKRAASSLQLLFVILPATPIPLYNRVKYLGDVKYGIHTVCSVGTKIANPKGQDQYLRNLALKFNLKLGGNNHLVDPTHLGFITENKTMIVGIDVTHPTAVEKRAPSIASMVASIDQKLGQWPGILSIQPKARQELVADLTEMLKSRLRLWRQKGKHSEFPENIIVYRDGVSEGQYQPVLDQELPLLRAACKEIYPAPDQKKGLPRMTVAVVGKRHHTRFYPTTAADADKGGNTKAGTVVDRGVTEARSWDFFLQAHTALQGTARPAHYYVVLDEIFRSRYAKTPGKNIADEFTNLTQSMCYAFGRATKAVSYCAPAYYADVLCERSRCYLSSLFESPPASEATSMVGGAAGGPSTGALQQEVQVHERLKDSMFYI</sequence>
<dbReference type="EC" id="3.6.5.4" evidence="14"/>
<dbReference type="Pfam" id="PF00448">
    <property type="entry name" value="SRP54"/>
    <property type="match status" value="1"/>
</dbReference>
<evidence type="ECO:0000256" key="9">
    <source>
        <dbReference type="ARBA" id="ARBA00023134"/>
    </source>
</evidence>
<dbReference type="Pfam" id="PF02881">
    <property type="entry name" value="SRP54_N"/>
    <property type="match status" value="1"/>
</dbReference>
<dbReference type="NCBIfam" id="TIGR01425">
    <property type="entry name" value="SRP54_euk"/>
    <property type="match status" value="1"/>
</dbReference>
<keyword evidence="6" id="KW-0378">Hydrolase</keyword>
<dbReference type="InterPro" id="IPR003100">
    <property type="entry name" value="PAZ_dom"/>
</dbReference>
<dbReference type="PANTHER" id="PTHR11564">
    <property type="entry name" value="SIGNAL RECOGNITION PARTICLE 54K PROTEIN SRP54"/>
    <property type="match status" value="1"/>
</dbReference>
<evidence type="ECO:0000313" key="19">
    <source>
        <dbReference type="Proteomes" id="UP000801864"/>
    </source>
</evidence>
<dbReference type="GO" id="GO:0006616">
    <property type="term" value="P:SRP-dependent cotranslational protein targeting to membrane, translocation"/>
    <property type="evidence" value="ECO:0007669"/>
    <property type="project" value="TreeGrafter"/>
</dbReference>
<dbReference type="Proteomes" id="UP000801864">
    <property type="component" value="Unassembled WGS sequence"/>
</dbReference>
<comment type="caution">
    <text evidence="18">The sequence shown here is derived from an EMBL/GenBank/DDBJ whole genome shotgun (WGS) entry which is preliminary data.</text>
</comment>
<keyword evidence="4" id="KW-0963">Cytoplasm</keyword>
<evidence type="ECO:0000256" key="12">
    <source>
        <dbReference type="ARBA" id="ARBA00034832"/>
    </source>
</evidence>
<dbReference type="Gene3D" id="1.10.260.30">
    <property type="entry name" value="Signal recognition particle, SRP54 subunit, M-domain"/>
    <property type="match status" value="1"/>
</dbReference>
<dbReference type="Gene3D" id="3.40.50.2300">
    <property type="match status" value="1"/>
</dbReference>
<dbReference type="SMART" id="SM00963">
    <property type="entry name" value="SRP54_N"/>
    <property type="match status" value="1"/>
</dbReference>
<keyword evidence="5" id="KW-0547">Nucleotide-binding</keyword>
<evidence type="ECO:0000256" key="8">
    <source>
        <dbReference type="ARBA" id="ARBA00022884"/>
    </source>
</evidence>
<dbReference type="FunFam" id="1.20.120.140:FF:000001">
    <property type="entry name" value="Signal recognition particle GTPase"/>
    <property type="match status" value="1"/>
</dbReference>
<dbReference type="Pfam" id="PF16486">
    <property type="entry name" value="ArgoN"/>
    <property type="match status" value="1"/>
</dbReference>
<dbReference type="SMART" id="SM00382">
    <property type="entry name" value="AAA"/>
    <property type="match status" value="1"/>
</dbReference>
<protein>
    <recommendedName>
        <fullName evidence="12">Signal recognition particle subunit SRP54</fullName>
        <ecNumber evidence="14">3.6.5.4</ecNumber>
    </recommendedName>
    <alternativeName>
        <fullName evidence="13">Signal recognition particle 54 kDa protein homolog</fullName>
    </alternativeName>
</protein>
<dbReference type="Pfam" id="PF02171">
    <property type="entry name" value="Piwi"/>
    <property type="match status" value="1"/>
</dbReference>
<dbReference type="SMART" id="SM01163">
    <property type="entry name" value="DUF1785"/>
    <property type="match status" value="1"/>
</dbReference>
<keyword evidence="9" id="KW-0342">GTP-binding</keyword>
<dbReference type="Pfam" id="PF16488">
    <property type="entry name" value="ArgoL2"/>
    <property type="match status" value="1"/>
</dbReference>
<gene>
    <name evidence="18" type="ORF">CFAM422_011000</name>
</gene>
<keyword evidence="11" id="KW-0687">Ribonucleoprotein</keyword>
<comment type="catalytic activity">
    <reaction evidence="15">
        <text>GTP + H2O = GDP + phosphate + H(+)</text>
        <dbReference type="Rhea" id="RHEA:19669"/>
        <dbReference type="ChEBI" id="CHEBI:15377"/>
        <dbReference type="ChEBI" id="CHEBI:15378"/>
        <dbReference type="ChEBI" id="CHEBI:37565"/>
        <dbReference type="ChEBI" id="CHEBI:43474"/>
        <dbReference type="ChEBI" id="CHEBI:58189"/>
        <dbReference type="EC" id="3.6.5.4"/>
    </reaction>
    <physiologicalReaction direction="left-to-right" evidence="15">
        <dbReference type="Rhea" id="RHEA:19670"/>
    </physiologicalReaction>
</comment>
<evidence type="ECO:0000259" key="17">
    <source>
        <dbReference type="PROSITE" id="PS50822"/>
    </source>
</evidence>
<dbReference type="SUPFAM" id="SSF101690">
    <property type="entry name" value="PAZ domain"/>
    <property type="match status" value="1"/>
</dbReference>
<dbReference type="InterPro" id="IPR000897">
    <property type="entry name" value="SRP54_GTPase_dom"/>
</dbReference>
<comment type="subcellular location">
    <subcellularLocation>
        <location evidence="2">Cytoplasm</location>
    </subcellularLocation>
    <subcellularLocation>
        <location evidence="1">Endoplasmic reticulum</location>
    </subcellularLocation>
</comment>
<dbReference type="EMBL" id="QLNT01000022">
    <property type="protein sequence ID" value="KAF3060642.1"/>
    <property type="molecule type" value="Genomic_DNA"/>
</dbReference>
<dbReference type="CDD" id="cd02846">
    <property type="entry name" value="PAZ_argonaute_like"/>
    <property type="match status" value="1"/>
</dbReference>
<dbReference type="GO" id="GO:0005783">
    <property type="term" value="C:endoplasmic reticulum"/>
    <property type="evidence" value="ECO:0007669"/>
    <property type="project" value="UniProtKB-SubCell"/>
</dbReference>
<feature type="domain" description="Piwi" evidence="17">
    <location>
        <begin position="1151"/>
        <end position="1472"/>
    </location>
</feature>
<evidence type="ECO:0000256" key="4">
    <source>
        <dbReference type="ARBA" id="ARBA00022490"/>
    </source>
</evidence>
<proteinExistence type="inferred from homology"/>
<feature type="domain" description="PAZ" evidence="16">
    <location>
        <begin position="871"/>
        <end position="969"/>
    </location>
</feature>
<dbReference type="SUPFAM" id="SSF47446">
    <property type="entry name" value="Signal peptide-binding domain"/>
    <property type="match status" value="1"/>
</dbReference>
<name>A0A9P4X6F1_9HYPO</name>
<dbReference type="Gene3D" id="3.40.50.300">
    <property type="entry name" value="P-loop containing nucleotide triphosphate hydrolases"/>
    <property type="match status" value="1"/>
</dbReference>
<dbReference type="Pfam" id="PF08699">
    <property type="entry name" value="ArgoL1"/>
    <property type="match status" value="1"/>
</dbReference>
<dbReference type="InterPro" id="IPR027417">
    <property type="entry name" value="P-loop_NTPase"/>
</dbReference>
<dbReference type="InterPro" id="IPR032472">
    <property type="entry name" value="ArgoL2"/>
</dbReference>
<dbReference type="HAMAP" id="MF_00306">
    <property type="entry name" value="SRP54"/>
    <property type="match status" value="1"/>
</dbReference>
<keyword evidence="7" id="KW-0256">Endoplasmic reticulum</keyword>
<evidence type="ECO:0000256" key="15">
    <source>
        <dbReference type="ARBA" id="ARBA00048157"/>
    </source>
</evidence>
<dbReference type="SMART" id="SM00950">
    <property type="entry name" value="Piwi"/>
    <property type="match status" value="1"/>
</dbReference>
<dbReference type="Gene3D" id="2.170.260.10">
    <property type="entry name" value="paz domain"/>
    <property type="match status" value="1"/>
</dbReference>
<dbReference type="InterPro" id="IPR013822">
    <property type="entry name" value="Signal_recog_particl_SRP54_hlx"/>
</dbReference>
<dbReference type="InterPro" id="IPR022941">
    <property type="entry name" value="SRP54"/>
</dbReference>
<dbReference type="SUPFAM" id="SSF53098">
    <property type="entry name" value="Ribonuclease H-like"/>
    <property type="match status" value="1"/>
</dbReference>
<keyword evidence="19" id="KW-1185">Reference proteome</keyword>
<dbReference type="CDD" id="cd17875">
    <property type="entry name" value="SRP54_G"/>
    <property type="match status" value="1"/>
</dbReference>
<dbReference type="PROSITE" id="PS50822">
    <property type="entry name" value="PIWI"/>
    <property type="match status" value="1"/>
</dbReference>
<dbReference type="GO" id="GO:0008312">
    <property type="term" value="F:7S RNA binding"/>
    <property type="evidence" value="ECO:0007669"/>
    <property type="project" value="InterPro"/>
</dbReference>
<evidence type="ECO:0000256" key="14">
    <source>
        <dbReference type="ARBA" id="ARBA00035672"/>
    </source>
</evidence>
<dbReference type="InterPro" id="IPR014811">
    <property type="entry name" value="ArgoL1"/>
</dbReference>
<dbReference type="InterPro" id="IPR042101">
    <property type="entry name" value="SRP54_N_sf"/>
</dbReference>
<dbReference type="InterPro" id="IPR012337">
    <property type="entry name" value="RNaseH-like_sf"/>
</dbReference>
<dbReference type="GO" id="GO:0005525">
    <property type="term" value="F:GTP binding"/>
    <property type="evidence" value="ECO:0007669"/>
    <property type="project" value="UniProtKB-KW"/>
</dbReference>
<dbReference type="InterPro" id="IPR036397">
    <property type="entry name" value="RNaseH_sf"/>
</dbReference>
<evidence type="ECO:0000313" key="18">
    <source>
        <dbReference type="EMBL" id="KAF3060642.1"/>
    </source>
</evidence>
<keyword evidence="8" id="KW-0694">RNA-binding</keyword>
<comment type="similarity">
    <text evidence="3">Belongs to the GTP-binding SRP family. SRP54 subfamily.</text>
</comment>
<dbReference type="InterPro" id="IPR003593">
    <property type="entry name" value="AAA+_ATPase"/>
</dbReference>
<dbReference type="SMART" id="SM00962">
    <property type="entry name" value="SRP54"/>
    <property type="match status" value="1"/>
</dbReference>
<dbReference type="Gene3D" id="3.30.420.10">
    <property type="entry name" value="Ribonuclease H-like superfamily/Ribonuclease H"/>
    <property type="match status" value="1"/>
</dbReference>
<dbReference type="GO" id="GO:0005829">
    <property type="term" value="C:cytosol"/>
    <property type="evidence" value="ECO:0007669"/>
    <property type="project" value="TreeGrafter"/>
</dbReference>
<evidence type="ECO:0000256" key="3">
    <source>
        <dbReference type="ARBA" id="ARBA00005450"/>
    </source>
</evidence>
<dbReference type="FunFam" id="1.10.260.30:FF:000003">
    <property type="entry name" value="Signal recognition particle 54 kDa protein"/>
    <property type="match status" value="1"/>
</dbReference>
<dbReference type="GO" id="GO:0005786">
    <property type="term" value="C:signal recognition particle, endoplasmic reticulum targeting"/>
    <property type="evidence" value="ECO:0007669"/>
    <property type="project" value="UniProtKB-KW"/>
</dbReference>
<dbReference type="SUPFAM" id="SSF52540">
    <property type="entry name" value="P-loop containing nucleoside triphosphate hydrolases"/>
    <property type="match status" value="1"/>
</dbReference>
<dbReference type="CDD" id="cd04657">
    <property type="entry name" value="Piwi_ago-like"/>
    <property type="match status" value="1"/>
</dbReference>
<keyword evidence="10" id="KW-0733">Signal recognition particle</keyword>
<evidence type="ECO:0000259" key="16">
    <source>
        <dbReference type="PROSITE" id="PS50821"/>
    </source>
</evidence>
<dbReference type="PROSITE" id="PS50821">
    <property type="entry name" value="PAZ"/>
    <property type="match status" value="1"/>
</dbReference>
<dbReference type="InterPro" id="IPR003165">
    <property type="entry name" value="Piwi"/>
</dbReference>
<evidence type="ECO:0000256" key="2">
    <source>
        <dbReference type="ARBA" id="ARBA00004496"/>
    </source>
</evidence>
<dbReference type="FunFam" id="3.40.50.300:FF:000022">
    <property type="entry name" value="Signal recognition particle 54 kDa subunit"/>
    <property type="match status" value="1"/>
</dbReference>
<evidence type="ECO:0000256" key="6">
    <source>
        <dbReference type="ARBA" id="ARBA00022801"/>
    </source>
</evidence>
<dbReference type="InterPro" id="IPR032474">
    <property type="entry name" value="Argonaute_N"/>
</dbReference>
<dbReference type="Gene3D" id="1.20.120.140">
    <property type="entry name" value="Signal recognition particle SRP54, nucleotide-binding domain"/>
    <property type="match status" value="1"/>
</dbReference>
<dbReference type="InterPro" id="IPR004125">
    <property type="entry name" value="Signal_recog_particle_SRP54_M"/>
</dbReference>
<reference evidence="18 19" key="1">
    <citation type="submission" date="2018-06" db="EMBL/GenBank/DDBJ databases">
        <title>Genome analysis of cellulolytic fungus Trichoderma lentiforme CFAM-422.</title>
        <authorList>
            <person name="Steindorff A.S."/>
            <person name="Formighieri E.F."/>
            <person name="Midorikawa G.E.O."/>
            <person name="Tamietti M.S."/>
            <person name="Ramos E.Z."/>
            <person name="Silva A.S."/>
            <person name="Bon E.P.S."/>
            <person name="Mendes T.D."/>
            <person name="Damaso M.C.T."/>
            <person name="Favaro L.C.L."/>
        </authorList>
    </citation>
    <scope>NUCLEOTIDE SEQUENCE [LARGE SCALE GENOMIC DNA]</scope>
    <source>
        <strain evidence="18 19">CFAM-422</strain>
    </source>
</reference>
<dbReference type="InterPro" id="IPR036891">
    <property type="entry name" value="Signal_recog_part_SRP54_M_sf"/>
</dbReference>
<dbReference type="PANTHER" id="PTHR11564:SF5">
    <property type="entry name" value="SIGNAL RECOGNITION PARTICLE SUBUNIT SRP54"/>
    <property type="match status" value="1"/>
</dbReference>
<dbReference type="Pfam" id="PF02170">
    <property type="entry name" value="PAZ"/>
    <property type="match status" value="1"/>
</dbReference>
<dbReference type="Pfam" id="PF02978">
    <property type="entry name" value="SRP_SPB"/>
    <property type="match status" value="1"/>
</dbReference>
<evidence type="ECO:0000256" key="11">
    <source>
        <dbReference type="ARBA" id="ARBA00023274"/>
    </source>
</evidence>
<dbReference type="GO" id="GO:0030942">
    <property type="term" value="F:endoplasmic reticulum signal peptide binding"/>
    <property type="evidence" value="ECO:0007669"/>
    <property type="project" value="TreeGrafter"/>
</dbReference>
<dbReference type="PROSITE" id="PS00300">
    <property type="entry name" value="SRP54"/>
    <property type="match status" value="1"/>
</dbReference>
<accession>A0A9P4X6F1</accession>
<evidence type="ECO:0000256" key="1">
    <source>
        <dbReference type="ARBA" id="ARBA00004240"/>
    </source>
</evidence>